<comment type="caution">
    <text evidence="4">The sequence shown here is derived from an EMBL/GenBank/DDBJ whole genome shotgun (WGS) entry which is preliminary data.</text>
</comment>
<keyword evidence="1" id="KW-0560">Oxidoreductase</keyword>
<feature type="compositionally biased region" description="Polar residues" evidence="2">
    <location>
        <begin position="621"/>
        <end position="634"/>
    </location>
</feature>
<feature type="compositionally biased region" description="Polar residues" evidence="2">
    <location>
        <begin position="1175"/>
        <end position="1201"/>
    </location>
</feature>
<evidence type="ECO:0000256" key="1">
    <source>
        <dbReference type="ARBA" id="ARBA00023002"/>
    </source>
</evidence>
<reference evidence="4 5" key="1">
    <citation type="submission" date="2016-06" db="EMBL/GenBank/DDBJ databases">
        <title>Living apart together: crosstalk between the core and supernumerary genomes in a fungal plant pathogen.</title>
        <authorList>
            <person name="Vanheule A."/>
            <person name="Audenaert K."/>
            <person name="Warris S."/>
            <person name="Van De Geest H."/>
            <person name="Schijlen E."/>
            <person name="Hofte M."/>
            <person name="De Saeger S."/>
            <person name="Haesaert G."/>
            <person name="Waalwijk C."/>
            <person name="Van Der Lee T."/>
        </authorList>
    </citation>
    <scope>NUCLEOTIDE SEQUENCE [LARGE SCALE GENOMIC DNA]</scope>
    <source>
        <strain evidence="4 5">2516</strain>
    </source>
</reference>
<dbReference type="OMA" id="TDMGCEL"/>
<accession>A0A1B8B2C3</accession>
<feature type="domain" description="Checkpoint protein RAD24-like helical bundle" evidence="3">
    <location>
        <begin position="965"/>
        <end position="1069"/>
    </location>
</feature>
<dbReference type="Gene3D" id="3.40.50.300">
    <property type="entry name" value="P-loop containing nucleotide triphosphate hydrolases"/>
    <property type="match status" value="1"/>
</dbReference>
<dbReference type="PANTHER" id="PTHR35870">
    <property type="entry name" value="PROTEIN, PUTATIVE (AFU_ORTHOLOGUE AFUA_5G03330)-RELATED"/>
    <property type="match status" value="1"/>
</dbReference>
<evidence type="ECO:0000313" key="5">
    <source>
        <dbReference type="Proteomes" id="UP000091967"/>
    </source>
</evidence>
<dbReference type="InterPro" id="IPR027417">
    <property type="entry name" value="P-loop_NTPase"/>
</dbReference>
<evidence type="ECO:0000259" key="3">
    <source>
        <dbReference type="Pfam" id="PF25812"/>
    </source>
</evidence>
<dbReference type="STRING" id="36050.A0A1B8B2C3"/>
<gene>
    <name evidence="4" type="ORF">FPOA_00837</name>
</gene>
<evidence type="ECO:0000313" key="4">
    <source>
        <dbReference type="EMBL" id="OBS26894.1"/>
    </source>
</evidence>
<dbReference type="Pfam" id="PF14027">
    <property type="entry name" value="Questin_oxidase"/>
    <property type="match status" value="1"/>
</dbReference>
<name>A0A1B8B2C3_FUSPO</name>
<keyword evidence="5" id="KW-1185">Reference proteome</keyword>
<feature type="compositionally biased region" description="Polar residues" evidence="2">
    <location>
        <begin position="480"/>
        <end position="507"/>
    </location>
</feature>
<organism evidence="4 5">
    <name type="scientific">Fusarium poae</name>
    <dbReference type="NCBI Taxonomy" id="36050"/>
    <lineage>
        <taxon>Eukaryota</taxon>
        <taxon>Fungi</taxon>
        <taxon>Dikarya</taxon>
        <taxon>Ascomycota</taxon>
        <taxon>Pezizomycotina</taxon>
        <taxon>Sordariomycetes</taxon>
        <taxon>Hypocreomycetidae</taxon>
        <taxon>Hypocreales</taxon>
        <taxon>Nectriaceae</taxon>
        <taxon>Fusarium</taxon>
    </lineage>
</organism>
<dbReference type="EMBL" id="LYXU01000001">
    <property type="protein sequence ID" value="OBS26894.1"/>
    <property type="molecule type" value="Genomic_DNA"/>
</dbReference>
<feature type="region of interest" description="Disordered" evidence="2">
    <location>
        <begin position="1174"/>
        <end position="1213"/>
    </location>
</feature>
<dbReference type="Pfam" id="PF03215">
    <property type="entry name" value="Rad17"/>
    <property type="match status" value="1"/>
</dbReference>
<feature type="compositionally biased region" description="Acidic residues" evidence="2">
    <location>
        <begin position="1263"/>
        <end position="1272"/>
    </location>
</feature>
<feature type="region of interest" description="Disordered" evidence="2">
    <location>
        <begin position="470"/>
        <end position="656"/>
    </location>
</feature>
<feature type="compositionally biased region" description="Polar residues" evidence="2">
    <location>
        <begin position="534"/>
        <end position="543"/>
    </location>
</feature>
<dbReference type="InterPro" id="IPR025337">
    <property type="entry name" value="Questin_oxidase-like"/>
</dbReference>
<evidence type="ECO:0000256" key="2">
    <source>
        <dbReference type="SAM" id="MobiDB-lite"/>
    </source>
</evidence>
<sequence>MSGILSQVPVVNRLLGLYSNRQAINVPSVEIHHIETDPDKRARCLKHLIKANHANYSIVYHNLQYDNHNSHILSSAYLLGASISQLNDIYDKEIRELDPWVPSPAELGEDDWEQHRGDKRYQRAYVDFFEDKFVMRFKYDWRQEVQHYLFTGDEPLFHGLIGGLGHPLIHLGYAFEMDCKELAMEALGMACVQYNFLHKYLDNPSYTKQAPFTSASPLDLVTKLAKDSRFDSISPDLSDMEELFNKHEDLILEYWNAWEINDALNQFELSQEAAAALLVATVKPGTHAFNFLLVHLLTTSHAVRILLPFIPEKYHITLVREWWLLVLGIFIVKGRPLPDPDNVDSDAKQRGWKYVEDKALNSDWATDAHYVKAIRALKEASSTWGDIHNRYLLAALTFVDNFQGRLQSSSYQLNGNIASSSSLLPEPSKSDNSTPSTRSRIIVYRYVASINASSALMTPPAKRRRRNIVEASDDEDEQPRANNTLNKFLLSSPNSPTKSRAPTASPSPTKPKVLTNKPAAKNGSLRLPRRAHQSQRNNTSPSTKRTKDVGKAAEKGKTADLKTLFSNQAQRAAKTAAGDRRSVPLDDIISDPISEDDDISEQKASSSSLVGQHAKKRLRNDSQTAVSAAPSASQKFIKPPKPIPLATANDDSRPWSERFGPRNLEELAVHKKKVSDVRRWLDDVVAGRMRQRLLILKGAAGSGKTTTMRLLANDMGCELLEWRNPTGSSGLGFVSASAQFEEFLGRGGKFGALDTDVPALPSSQSNSQSARKSDSKRVILIEEFPNTFARSSTALTSFRNTILQYLAHNTPSLSVFAKPSQQGPVTPVVMIISETHLTTTSASADSFTAHRLLGPEILQHPGVGMIEFNAIAPSLLLKALELIVQKEARKSGRRKTPGPQVLKRLGEIGDIRNAASSLEFLCLKGDQQGDWGNKVAFSKQTKGTKDAIKLTQGEEESLELISQREASLGIFHAVGKVVYNKRDEFASRDDTTERLPGFLSQHSRPKRSEVSVDTLIDETGTDTHTFVSALHENYVLSCESTDSMDLSTPMDYVNDCIEYLSQADLLSPSRDIFFGGRGGFSSPDSGSHVLRQDEITFQVAVRGMLFSLPNPVKRKSSSMSKGSDAFKMFYPTSLKLWRAKEELEGFVDMWSTKLLKGDDGATKNLTDGATAFRRPQQNSDETSWMQRKQQSRQAALKMQQQKQEDDETHDTPLLSLGSAARREMLLERLPYMAHIARARKTSTFRLRDLEKVVAFKGINTVDEESDAEDDMPPGEAWATDKPSEEMSPRKKRAGIKDGNVSGLLAQKLVLSDDDIED</sequence>
<proteinExistence type="predicted"/>
<dbReference type="Pfam" id="PF25812">
    <property type="entry name" value="RAD24_helical"/>
    <property type="match status" value="1"/>
</dbReference>
<dbReference type="Proteomes" id="UP000091967">
    <property type="component" value="Unassembled WGS sequence"/>
</dbReference>
<protein>
    <recommendedName>
        <fullName evidence="3">Checkpoint protein RAD24-like helical bundle domain-containing protein</fullName>
    </recommendedName>
</protein>
<feature type="compositionally biased region" description="Basic and acidic residues" evidence="2">
    <location>
        <begin position="545"/>
        <end position="560"/>
    </location>
</feature>
<dbReference type="GO" id="GO:0016491">
    <property type="term" value="F:oxidoreductase activity"/>
    <property type="evidence" value="ECO:0007669"/>
    <property type="project" value="UniProtKB-KW"/>
</dbReference>
<dbReference type="InterPro" id="IPR057927">
    <property type="entry name" value="RAD24-like_helical"/>
</dbReference>
<dbReference type="PANTHER" id="PTHR35870:SF6">
    <property type="entry name" value="MGS207 PROTEIN"/>
    <property type="match status" value="1"/>
</dbReference>
<feature type="region of interest" description="Disordered" evidence="2">
    <location>
        <begin position="1263"/>
        <end position="1298"/>
    </location>
</feature>
<dbReference type="SUPFAM" id="SSF52540">
    <property type="entry name" value="P-loop containing nucleoside triphosphate hydrolases"/>
    <property type="match status" value="1"/>
</dbReference>